<dbReference type="InterPro" id="IPR011032">
    <property type="entry name" value="GroES-like_sf"/>
</dbReference>
<dbReference type="PANTHER" id="PTHR45033:SF2">
    <property type="entry name" value="ZINC-TYPE ALCOHOL DEHYDROGENASE-LIKE PROTEIN C1773.06C"/>
    <property type="match status" value="1"/>
</dbReference>
<dbReference type="Proteomes" id="UP001172681">
    <property type="component" value="Unassembled WGS sequence"/>
</dbReference>
<dbReference type="InterPro" id="IPR020843">
    <property type="entry name" value="ER"/>
</dbReference>
<evidence type="ECO:0000259" key="1">
    <source>
        <dbReference type="SMART" id="SM00829"/>
    </source>
</evidence>
<dbReference type="InterPro" id="IPR052711">
    <property type="entry name" value="Zinc_ADH-like"/>
</dbReference>
<dbReference type="InterPro" id="IPR013149">
    <property type="entry name" value="ADH-like_C"/>
</dbReference>
<accession>A0AA38YBE4</accession>
<keyword evidence="3" id="KW-1185">Reference proteome</keyword>
<name>A0AA38YBE4_9EURO</name>
<dbReference type="CDD" id="cd08276">
    <property type="entry name" value="MDR7"/>
    <property type="match status" value="1"/>
</dbReference>
<dbReference type="AlphaFoldDB" id="A0AA38YBE4"/>
<organism evidence="2 3">
    <name type="scientific">Knufia peltigerae</name>
    <dbReference type="NCBI Taxonomy" id="1002370"/>
    <lineage>
        <taxon>Eukaryota</taxon>
        <taxon>Fungi</taxon>
        <taxon>Dikarya</taxon>
        <taxon>Ascomycota</taxon>
        <taxon>Pezizomycotina</taxon>
        <taxon>Eurotiomycetes</taxon>
        <taxon>Chaetothyriomycetidae</taxon>
        <taxon>Chaetothyriales</taxon>
        <taxon>Trichomeriaceae</taxon>
        <taxon>Knufia</taxon>
    </lineage>
</organism>
<evidence type="ECO:0000313" key="3">
    <source>
        <dbReference type="Proteomes" id="UP001172681"/>
    </source>
</evidence>
<dbReference type="Pfam" id="PF08240">
    <property type="entry name" value="ADH_N"/>
    <property type="match status" value="1"/>
</dbReference>
<dbReference type="Gene3D" id="3.90.180.10">
    <property type="entry name" value="Medium-chain alcohol dehydrogenases, catalytic domain"/>
    <property type="match status" value="1"/>
</dbReference>
<dbReference type="Gene3D" id="3.40.50.720">
    <property type="entry name" value="NAD(P)-binding Rossmann-like Domain"/>
    <property type="match status" value="1"/>
</dbReference>
<dbReference type="SMART" id="SM00829">
    <property type="entry name" value="PKS_ER"/>
    <property type="match status" value="1"/>
</dbReference>
<dbReference type="SUPFAM" id="SSF50129">
    <property type="entry name" value="GroES-like"/>
    <property type="match status" value="1"/>
</dbReference>
<comment type="caution">
    <text evidence="2">The sequence shown here is derived from an EMBL/GenBank/DDBJ whole genome shotgun (WGS) entry which is preliminary data.</text>
</comment>
<evidence type="ECO:0000313" key="2">
    <source>
        <dbReference type="EMBL" id="KAJ9642192.1"/>
    </source>
</evidence>
<dbReference type="Pfam" id="PF00107">
    <property type="entry name" value="ADH_zinc_N"/>
    <property type="match status" value="1"/>
</dbReference>
<feature type="domain" description="Enoyl reductase (ER)" evidence="1">
    <location>
        <begin position="19"/>
        <end position="350"/>
    </location>
</feature>
<dbReference type="EMBL" id="JAPDRN010000010">
    <property type="protein sequence ID" value="KAJ9642192.1"/>
    <property type="molecule type" value="Genomic_DNA"/>
</dbReference>
<dbReference type="SUPFAM" id="SSF51735">
    <property type="entry name" value="NAD(P)-binding Rossmann-fold domains"/>
    <property type="match status" value="1"/>
</dbReference>
<dbReference type="PANTHER" id="PTHR45033">
    <property type="match status" value="1"/>
</dbReference>
<dbReference type="GO" id="GO:0016491">
    <property type="term" value="F:oxidoreductase activity"/>
    <property type="evidence" value="ECO:0007669"/>
    <property type="project" value="InterPro"/>
</dbReference>
<proteinExistence type="predicted"/>
<dbReference type="InterPro" id="IPR013154">
    <property type="entry name" value="ADH-like_N"/>
</dbReference>
<reference evidence="2" key="1">
    <citation type="submission" date="2022-10" db="EMBL/GenBank/DDBJ databases">
        <title>Culturing micro-colonial fungi from biological soil crusts in the Mojave desert and describing Neophaeococcomyces mojavensis, and introducing the new genera and species Taxawa tesnikishii.</title>
        <authorList>
            <person name="Kurbessoian T."/>
            <person name="Stajich J.E."/>
        </authorList>
    </citation>
    <scope>NUCLEOTIDE SEQUENCE</scope>
    <source>
        <strain evidence="2">TK_35</strain>
    </source>
</reference>
<gene>
    <name evidence="2" type="ORF">H2204_002561</name>
</gene>
<sequence length="357" mass="37438">MSLPKTTDSWVIHSTETSGGFNNVKLEKGRPLPALGEHDCLVQIQAVSLNYRDLVIPKGLYPLPLNLPVVACSDGAGRVLAVGPKVTQFEKGDKVATLFTQAHQAGPITAEMTATTLGGAVDGTLTQYAVFPESGLVRAPSNLTPTETGTLTCAPLTAWNALYGLESKALRPGQVVLTQGTGGVSLAAIQFAKAAGATVIATTSSAEKAKRLEKLGADVVINYKEDPNWGETAKRLSPGKAGVDFVIEVGGPGTMEQSLKAVKMEGIIAVIGFLGGPKAENEPSPLAALGAGCIIRGILIGSKAQMNAMNRAIEANNIRPLVDEKTFSFENALEAYEYQWQQKQFGKVVIQLPGAGV</sequence>
<dbReference type="InterPro" id="IPR036291">
    <property type="entry name" value="NAD(P)-bd_dom_sf"/>
</dbReference>
<protein>
    <recommendedName>
        <fullName evidence="1">Enoyl reductase (ER) domain-containing protein</fullName>
    </recommendedName>
</protein>